<keyword evidence="2" id="KW-1185">Reference proteome</keyword>
<name>A0A0B0PWX3_GOSAR</name>
<accession>A0A0B0PWX3</accession>
<dbReference type="Proteomes" id="UP000032142">
    <property type="component" value="Unassembled WGS sequence"/>
</dbReference>
<protein>
    <submittedName>
        <fullName evidence="1">Uncharacterized protein</fullName>
    </submittedName>
</protein>
<gene>
    <name evidence="1" type="ORF">F383_35809</name>
</gene>
<sequence length="40" mass="4581">MLLGRVIIKFHILGVDFTRPYHTVMLKPVSFTQPSHTPVC</sequence>
<reference evidence="2" key="1">
    <citation type="submission" date="2014-09" db="EMBL/GenBank/DDBJ databases">
        <authorList>
            <person name="Mudge J."/>
            <person name="Ramaraj T."/>
            <person name="Lindquist I.E."/>
            <person name="Bharti A.K."/>
            <person name="Sundararajan A."/>
            <person name="Cameron C.T."/>
            <person name="Woodward J.E."/>
            <person name="May G.D."/>
            <person name="Brubaker C."/>
            <person name="Broadhvest J."/>
            <person name="Wilkins T.A."/>
        </authorList>
    </citation>
    <scope>NUCLEOTIDE SEQUENCE</scope>
    <source>
        <strain evidence="2">cv. AKA8401</strain>
    </source>
</reference>
<evidence type="ECO:0000313" key="2">
    <source>
        <dbReference type="Proteomes" id="UP000032142"/>
    </source>
</evidence>
<dbReference type="EMBL" id="KN447212">
    <property type="protein sequence ID" value="KHG28949.1"/>
    <property type="molecule type" value="Genomic_DNA"/>
</dbReference>
<dbReference type="AlphaFoldDB" id="A0A0B0PWX3"/>
<evidence type="ECO:0000313" key="1">
    <source>
        <dbReference type="EMBL" id="KHG28949.1"/>
    </source>
</evidence>
<organism evidence="1 2">
    <name type="scientific">Gossypium arboreum</name>
    <name type="common">Tree cotton</name>
    <name type="synonym">Gossypium nanking</name>
    <dbReference type="NCBI Taxonomy" id="29729"/>
    <lineage>
        <taxon>Eukaryota</taxon>
        <taxon>Viridiplantae</taxon>
        <taxon>Streptophyta</taxon>
        <taxon>Embryophyta</taxon>
        <taxon>Tracheophyta</taxon>
        <taxon>Spermatophyta</taxon>
        <taxon>Magnoliopsida</taxon>
        <taxon>eudicotyledons</taxon>
        <taxon>Gunneridae</taxon>
        <taxon>Pentapetalae</taxon>
        <taxon>rosids</taxon>
        <taxon>malvids</taxon>
        <taxon>Malvales</taxon>
        <taxon>Malvaceae</taxon>
        <taxon>Malvoideae</taxon>
        <taxon>Gossypium</taxon>
    </lineage>
</organism>
<proteinExistence type="predicted"/>